<organism evidence="3 4">
    <name type="scientific">Talaromyces islandicus</name>
    <name type="common">Penicillium islandicum</name>
    <dbReference type="NCBI Taxonomy" id="28573"/>
    <lineage>
        <taxon>Eukaryota</taxon>
        <taxon>Fungi</taxon>
        <taxon>Dikarya</taxon>
        <taxon>Ascomycota</taxon>
        <taxon>Pezizomycotina</taxon>
        <taxon>Eurotiomycetes</taxon>
        <taxon>Eurotiomycetidae</taxon>
        <taxon>Eurotiales</taxon>
        <taxon>Trichocomaceae</taxon>
        <taxon>Talaromyces</taxon>
        <taxon>Talaromyces sect. Islandici</taxon>
    </lineage>
</organism>
<dbReference type="AlphaFoldDB" id="A0A0U1MBH4"/>
<dbReference type="OrthoDB" id="4221696at2759"/>
<proteinExistence type="predicted"/>
<protein>
    <submittedName>
        <fullName evidence="3">Pc21g08290</fullName>
    </submittedName>
</protein>
<evidence type="ECO:0000313" key="4">
    <source>
        <dbReference type="Proteomes" id="UP000054383"/>
    </source>
</evidence>
<evidence type="ECO:0000313" key="3">
    <source>
        <dbReference type="EMBL" id="CRG92421.1"/>
    </source>
</evidence>
<evidence type="ECO:0000259" key="2">
    <source>
        <dbReference type="Pfam" id="PF07985"/>
    </source>
</evidence>
<dbReference type="InterPro" id="IPR012942">
    <property type="entry name" value="SRR1-like"/>
</dbReference>
<gene>
    <name evidence="3" type="ORF">PISL3812_09480</name>
</gene>
<dbReference type="Proteomes" id="UP000054383">
    <property type="component" value="Unassembled WGS sequence"/>
</dbReference>
<dbReference type="PANTHER" id="PTHR42080:SF3">
    <property type="entry name" value="SRR1-LIKE DOMAIN-CONTAINING PROTEIN"/>
    <property type="match status" value="1"/>
</dbReference>
<dbReference type="PANTHER" id="PTHR42080">
    <property type="entry name" value="SRR1 DOMAIN-CONTAINING PROTEIN"/>
    <property type="match status" value="1"/>
</dbReference>
<feature type="region of interest" description="Disordered" evidence="1">
    <location>
        <begin position="1"/>
        <end position="20"/>
    </location>
</feature>
<reference evidence="3 4" key="1">
    <citation type="submission" date="2015-04" db="EMBL/GenBank/DDBJ databases">
        <authorList>
            <person name="Syromyatnikov M.Y."/>
            <person name="Popov V.N."/>
        </authorList>
    </citation>
    <scope>NUCLEOTIDE SEQUENCE [LARGE SCALE GENOMIC DNA]</scope>
    <source>
        <strain evidence="3">WF-38-12</strain>
    </source>
</reference>
<name>A0A0U1MBH4_TALIS</name>
<dbReference type="EMBL" id="CVMT01000012">
    <property type="protein sequence ID" value="CRG92421.1"/>
    <property type="molecule type" value="Genomic_DNA"/>
</dbReference>
<sequence>MYSWISSSCRAGETEEEENRDPAAVAAALAKLDQFYEAIEHLRRDIEDGYRGYCPLKVQYWQAWGGEKTKDVSELPIGAYVAVEQLFNDGIKLWEEIETCQRLKVTMLDANLPCEITKVIGFACGDMSFTDISLDSAQRPASQHALLLTMQIMLQERNKTNANRVLCYVQDPVYTAIDKSVLENLDIEVVDGPEGFLQVIADLARSVILVWSPPVVFDHMVAWSGYSAIFSNHFDGLPVFLLVHIDKDKRRVAKLKFCTLRKEILSKFHEDFG</sequence>
<accession>A0A0U1MBH4</accession>
<keyword evidence="4" id="KW-1185">Reference proteome</keyword>
<feature type="domain" description="SRR1-like" evidence="2">
    <location>
        <begin position="113"/>
        <end position="198"/>
    </location>
</feature>
<evidence type="ECO:0000256" key="1">
    <source>
        <dbReference type="SAM" id="MobiDB-lite"/>
    </source>
</evidence>
<dbReference type="Pfam" id="PF07985">
    <property type="entry name" value="SRR1"/>
    <property type="match status" value="1"/>
</dbReference>